<keyword evidence="2" id="KW-1185">Reference proteome</keyword>
<accession>D5GFS4</accession>
<reference evidence="1 2" key="1">
    <citation type="journal article" date="2010" name="Nature">
        <title>Perigord black truffle genome uncovers evolutionary origins and mechanisms of symbiosis.</title>
        <authorList>
            <person name="Martin F."/>
            <person name="Kohler A."/>
            <person name="Murat C."/>
            <person name="Balestrini R."/>
            <person name="Coutinho P.M."/>
            <person name="Jaillon O."/>
            <person name="Montanini B."/>
            <person name="Morin E."/>
            <person name="Noel B."/>
            <person name="Percudani R."/>
            <person name="Porcel B."/>
            <person name="Rubini A."/>
            <person name="Amicucci A."/>
            <person name="Amselem J."/>
            <person name="Anthouard V."/>
            <person name="Arcioni S."/>
            <person name="Artiguenave F."/>
            <person name="Aury J.M."/>
            <person name="Ballario P."/>
            <person name="Bolchi A."/>
            <person name="Brenna A."/>
            <person name="Brun A."/>
            <person name="Buee M."/>
            <person name="Cantarel B."/>
            <person name="Chevalier G."/>
            <person name="Couloux A."/>
            <person name="Da Silva C."/>
            <person name="Denoeud F."/>
            <person name="Duplessis S."/>
            <person name="Ghignone S."/>
            <person name="Hilselberger B."/>
            <person name="Iotti M."/>
            <person name="Marcais B."/>
            <person name="Mello A."/>
            <person name="Miranda M."/>
            <person name="Pacioni G."/>
            <person name="Quesneville H."/>
            <person name="Riccioni C."/>
            <person name="Ruotolo R."/>
            <person name="Splivallo R."/>
            <person name="Stocchi V."/>
            <person name="Tisserant E."/>
            <person name="Viscomi A.R."/>
            <person name="Zambonelli A."/>
            <person name="Zampieri E."/>
            <person name="Henrissat B."/>
            <person name="Lebrun M.H."/>
            <person name="Paolocci F."/>
            <person name="Bonfante P."/>
            <person name="Ottonello S."/>
            <person name="Wincker P."/>
        </authorList>
    </citation>
    <scope>NUCLEOTIDE SEQUENCE [LARGE SCALE GENOMIC DNA]</scope>
    <source>
        <strain evidence="1 2">Mel28</strain>
    </source>
</reference>
<sequence>MFFCGLRRGNGLGKFTEHGVEPTEFVGISGYYYSLNSPLEKFTGKRFNKLLGV</sequence>
<dbReference type="EMBL" id="FN430220">
    <property type="protein sequence ID" value="CAZ83367.1"/>
    <property type="molecule type" value="Genomic_DNA"/>
</dbReference>
<organism evidence="1 2">
    <name type="scientific">Tuber melanosporum (strain Mel28)</name>
    <name type="common">Perigord black truffle</name>
    <dbReference type="NCBI Taxonomy" id="656061"/>
    <lineage>
        <taxon>Eukaryota</taxon>
        <taxon>Fungi</taxon>
        <taxon>Dikarya</taxon>
        <taxon>Ascomycota</taxon>
        <taxon>Pezizomycotina</taxon>
        <taxon>Pezizomycetes</taxon>
        <taxon>Pezizales</taxon>
        <taxon>Tuberaceae</taxon>
        <taxon>Tuber</taxon>
    </lineage>
</organism>
<dbReference type="HOGENOM" id="CLU_3070386_0_0_1"/>
<dbReference type="InParanoid" id="D5GFS4"/>
<evidence type="ECO:0000313" key="2">
    <source>
        <dbReference type="Proteomes" id="UP000006911"/>
    </source>
</evidence>
<protein>
    <submittedName>
        <fullName evidence="1">(Perigord truffle) hypothetical protein</fullName>
    </submittedName>
</protein>
<name>D5GFS4_TUBMM</name>
<evidence type="ECO:0000313" key="1">
    <source>
        <dbReference type="EMBL" id="CAZ83367.1"/>
    </source>
</evidence>
<dbReference type="KEGG" id="tml:GSTUM_00007050001"/>
<dbReference type="GeneID" id="9184876"/>
<dbReference type="Proteomes" id="UP000006911">
    <property type="component" value="Unassembled WGS sequence"/>
</dbReference>
<proteinExistence type="predicted"/>
<gene>
    <name evidence="1" type="ORF">GSTUM_00007050001</name>
</gene>
<dbReference type="RefSeq" id="XP_002839176.1">
    <property type="nucleotide sequence ID" value="XM_002839130.1"/>
</dbReference>
<dbReference type="AlphaFoldDB" id="D5GFS4"/>